<evidence type="ECO:0000313" key="2">
    <source>
        <dbReference type="EMBL" id="CAD2195586.1"/>
    </source>
</evidence>
<dbReference type="EMBL" id="CAJEWN010001228">
    <property type="protein sequence ID" value="CAD2195586.1"/>
    <property type="molecule type" value="Genomic_DNA"/>
</dbReference>
<organism evidence="2 3">
    <name type="scientific">Meloidogyne enterolobii</name>
    <name type="common">Root-knot nematode worm</name>
    <name type="synonym">Meloidogyne mayaguensis</name>
    <dbReference type="NCBI Taxonomy" id="390850"/>
    <lineage>
        <taxon>Eukaryota</taxon>
        <taxon>Metazoa</taxon>
        <taxon>Ecdysozoa</taxon>
        <taxon>Nematoda</taxon>
        <taxon>Chromadorea</taxon>
        <taxon>Rhabditida</taxon>
        <taxon>Tylenchina</taxon>
        <taxon>Tylenchomorpha</taxon>
        <taxon>Tylenchoidea</taxon>
        <taxon>Meloidogynidae</taxon>
        <taxon>Meloidogyninae</taxon>
        <taxon>Meloidogyne</taxon>
    </lineage>
</organism>
<evidence type="ECO:0000313" key="3">
    <source>
        <dbReference type="Proteomes" id="UP000580250"/>
    </source>
</evidence>
<name>A0A6V7X8B0_MELEN</name>
<protein>
    <submittedName>
        <fullName evidence="2">Uncharacterized protein</fullName>
    </submittedName>
</protein>
<sequence length="238" mass="26878">MCSIGGKIFITSVFLVIIFEFEVVSCPRPGSGRVQPNANDALQNALQSFNNRLITYGQEGNIRELHNLVEEARSVGQEYREAPGITLAELAQVRQFERQCGRVIFGLEQPAQLASDYESLINLINQALQRPITRQIRRDLIEKAQELQHNQQSLSQFIGTIELLNANAALQQRIEKAQEFQHEQQSLSQFIESIELLNANAALQQHVAQIQASIDNTLRICKRSHLATGISEAWKKNF</sequence>
<proteinExistence type="predicted"/>
<dbReference type="Proteomes" id="UP000580250">
    <property type="component" value="Unassembled WGS sequence"/>
</dbReference>
<keyword evidence="1" id="KW-0732">Signal</keyword>
<gene>
    <name evidence="2" type="ORF">MENT_LOCUS48688</name>
</gene>
<accession>A0A6V7X8B0</accession>
<feature type="signal peptide" evidence="1">
    <location>
        <begin position="1"/>
        <end position="25"/>
    </location>
</feature>
<comment type="caution">
    <text evidence="2">The sequence shown here is derived from an EMBL/GenBank/DDBJ whole genome shotgun (WGS) entry which is preliminary data.</text>
</comment>
<dbReference type="AlphaFoldDB" id="A0A6V7X8B0"/>
<evidence type="ECO:0000256" key="1">
    <source>
        <dbReference type="SAM" id="SignalP"/>
    </source>
</evidence>
<feature type="chain" id="PRO_5028407095" evidence="1">
    <location>
        <begin position="26"/>
        <end position="238"/>
    </location>
</feature>
<reference evidence="2 3" key="1">
    <citation type="submission" date="2020-08" db="EMBL/GenBank/DDBJ databases">
        <authorList>
            <person name="Koutsovoulos G."/>
            <person name="Danchin GJ E."/>
        </authorList>
    </citation>
    <scope>NUCLEOTIDE SEQUENCE [LARGE SCALE GENOMIC DNA]</scope>
</reference>